<gene>
    <name evidence="4" type="ORF">OG2516_09994</name>
</gene>
<accession>Q2CDI5</accession>
<comment type="caution">
    <text evidence="4">The sequence shown here is derived from an EMBL/GenBank/DDBJ whole genome shotgun (WGS) entry which is preliminary data.</text>
</comment>
<dbReference type="STRING" id="314256.OG2516_09994"/>
<dbReference type="OrthoDB" id="7847197at2"/>
<feature type="region of interest" description="Disordered" evidence="1">
    <location>
        <begin position="664"/>
        <end position="683"/>
    </location>
</feature>
<keyword evidence="2" id="KW-0732">Signal</keyword>
<evidence type="ECO:0000259" key="3">
    <source>
        <dbReference type="PROSITE" id="PS52039"/>
    </source>
</evidence>
<dbReference type="eggNOG" id="COG3118">
    <property type="taxonomic scope" value="Bacteria"/>
</dbReference>
<feature type="compositionally biased region" description="Pro residues" evidence="1">
    <location>
        <begin position="189"/>
        <end position="211"/>
    </location>
</feature>
<name>Q2CDI5_OCEGH</name>
<feature type="chain" id="PRO_5004207486" description="Topo IA-type catalytic domain-containing protein" evidence="2">
    <location>
        <begin position="18"/>
        <end position="712"/>
    </location>
</feature>
<evidence type="ECO:0000256" key="1">
    <source>
        <dbReference type="SAM" id="MobiDB-lite"/>
    </source>
</evidence>
<feature type="region of interest" description="Disordered" evidence="1">
    <location>
        <begin position="184"/>
        <end position="217"/>
    </location>
</feature>
<dbReference type="GO" id="GO:0003677">
    <property type="term" value="F:DNA binding"/>
    <property type="evidence" value="ECO:0007669"/>
    <property type="project" value="InterPro"/>
</dbReference>
<protein>
    <recommendedName>
        <fullName evidence="3">Topo IA-type catalytic domain-containing protein</fullName>
    </recommendedName>
</protein>
<dbReference type="RefSeq" id="WP_007255519.1">
    <property type="nucleotide sequence ID" value="NZ_CH724107.1"/>
</dbReference>
<organism evidence="4 5">
    <name type="scientific">Oceanicola granulosus (strain ATCC BAA-861 / DSM 15982 / KCTC 12143 / HTCC2516)</name>
    <dbReference type="NCBI Taxonomy" id="314256"/>
    <lineage>
        <taxon>Bacteria</taxon>
        <taxon>Pseudomonadati</taxon>
        <taxon>Pseudomonadota</taxon>
        <taxon>Alphaproteobacteria</taxon>
        <taxon>Rhodobacterales</taxon>
        <taxon>Roseobacteraceae</taxon>
        <taxon>Oceanicola</taxon>
    </lineage>
</organism>
<dbReference type="Proteomes" id="UP000003635">
    <property type="component" value="Unassembled WGS sequence"/>
</dbReference>
<reference evidence="4 5" key="1">
    <citation type="journal article" date="2010" name="J. Bacteriol.">
        <title>Genome sequences of Oceanicola granulosus HTCC2516(T) and Oceanicola batsensis HTCC2597(TDelta).</title>
        <authorList>
            <person name="Thrash J.C."/>
            <person name="Cho J.C."/>
            <person name="Vergin K.L."/>
            <person name="Giovannoni S.J."/>
        </authorList>
    </citation>
    <scope>NUCLEOTIDE SEQUENCE [LARGE SCALE GENOMIC DNA]</scope>
    <source>
        <strain evidence="5">ATCC BAA-861 / DSM 15982 / KCTC 12143 / HTCC2516</strain>
    </source>
</reference>
<evidence type="ECO:0000313" key="4">
    <source>
        <dbReference type="EMBL" id="EAR50726.1"/>
    </source>
</evidence>
<keyword evidence="5" id="KW-1185">Reference proteome</keyword>
<dbReference type="GO" id="GO:0006265">
    <property type="term" value="P:DNA topological change"/>
    <property type="evidence" value="ECO:0007669"/>
    <property type="project" value="InterPro"/>
</dbReference>
<dbReference type="InterPro" id="IPR013497">
    <property type="entry name" value="Topo_IA_cen"/>
</dbReference>
<dbReference type="PROSITE" id="PS52039">
    <property type="entry name" value="TOPO_IA_2"/>
    <property type="match status" value="1"/>
</dbReference>
<evidence type="ECO:0000313" key="5">
    <source>
        <dbReference type="Proteomes" id="UP000003635"/>
    </source>
</evidence>
<dbReference type="EMBL" id="AAOT01000023">
    <property type="protein sequence ID" value="EAR50726.1"/>
    <property type="molecule type" value="Genomic_DNA"/>
</dbReference>
<dbReference type="GO" id="GO:0003916">
    <property type="term" value="F:DNA topoisomerase activity"/>
    <property type="evidence" value="ECO:0007669"/>
    <property type="project" value="InterPro"/>
</dbReference>
<proteinExistence type="predicted"/>
<evidence type="ECO:0000256" key="2">
    <source>
        <dbReference type="SAM" id="SignalP"/>
    </source>
</evidence>
<dbReference type="HOGENOM" id="CLU_022071_0_0_5"/>
<sequence>MIRLVLLMLVICGPATAETITIRSGWQPAFTRLVFAIPEGANWSLAPDGGNYRLSFPEREVAFDLAGVFERIPRARLAALTPRPPHLTLQLACACEATAFLWRPDRLVVDIKDAARPRAAPADAAPTTDPPLDLPVVTEAAPDVPPAFLPSVFREPEAADPVQQAETALVESVARAASQGLLSMEALPPDGPADAPPPPQPPDVSPAPEPDTPGLAAHTSLDAGLATLSPLPTGLSHACPPAEWFHFPEPDGQPFHAHVAAARQSLVGEFGDAVPAAAMQLARTYLRYGFGAEAIHVLGLTETGPEADAVQTLAALLDGTQLPPGRLTQPGCDAAVDVWSILAGAPAESAARNDTLQAFARLPPPVRARIGGRLAARFLAAGDEDAADTILAMERQQAPGETTRLVEAELAGRRDGALSEIRELTEALRNEADLGPGALLELYDLHIAEQRPLPADIRETAAGLVFRYRDRPEHVALVKAGVAERLMAEDPGGAMALLELARPDLPDEALRALMSDIVVKEAEILNDSDFLARVLPTPPRPLDAAAENAVARRLLDLQLPEAALSVLTQEATRDDARARRYLEAEAALQSGRLETMEAILGGLSDPAAQALRARAREVQGDFVGAFENRSTRPDEFDPDAAWRAGALERLVTAPDAVGDAARRHLERPPAEPVAESELLASSRKNLADAEEARRLAERLLAQFDLPAEPTID</sequence>
<dbReference type="AlphaFoldDB" id="Q2CDI5"/>
<feature type="signal peptide" evidence="2">
    <location>
        <begin position="1"/>
        <end position="17"/>
    </location>
</feature>
<feature type="domain" description="Topo IA-type catalytic" evidence="3">
    <location>
        <begin position="542"/>
        <end position="712"/>
    </location>
</feature>